<organism evidence="1">
    <name type="scientific">Arundo donax</name>
    <name type="common">Giant reed</name>
    <name type="synonym">Donax arundinaceus</name>
    <dbReference type="NCBI Taxonomy" id="35708"/>
    <lineage>
        <taxon>Eukaryota</taxon>
        <taxon>Viridiplantae</taxon>
        <taxon>Streptophyta</taxon>
        <taxon>Embryophyta</taxon>
        <taxon>Tracheophyta</taxon>
        <taxon>Spermatophyta</taxon>
        <taxon>Magnoliopsida</taxon>
        <taxon>Liliopsida</taxon>
        <taxon>Poales</taxon>
        <taxon>Poaceae</taxon>
        <taxon>PACMAD clade</taxon>
        <taxon>Arundinoideae</taxon>
        <taxon>Arundineae</taxon>
        <taxon>Arundo</taxon>
    </lineage>
</organism>
<accession>A0A0A8ZK20</accession>
<protein>
    <submittedName>
        <fullName evidence="1">Uncharacterized protein</fullName>
    </submittedName>
</protein>
<name>A0A0A8ZK20_ARUDO</name>
<reference evidence="1" key="2">
    <citation type="journal article" date="2015" name="Data Brief">
        <title>Shoot transcriptome of the giant reed, Arundo donax.</title>
        <authorList>
            <person name="Barrero R.A."/>
            <person name="Guerrero F.D."/>
            <person name="Moolhuijzen P."/>
            <person name="Goolsby J.A."/>
            <person name="Tidwell J."/>
            <person name="Bellgard S.E."/>
            <person name="Bellgard M.I."/>
        </authorList>
    </citation>
    <scope>NUCLEOTIDE SEQUENCE</scope>
    <source>
        <tissue evidence="1">Shoot tissue taken approximately 20 cm above the soil surface</tissue>
    </source>
</reference>
<evidence type="ECO:0000313" key="1">
    <source>
        <dbReference type="EMBL" id="JAD37080.1"/>
    </source>
</evidence>
<reference evidence="1" key="1">
    <citation type="submission" date="2014-09" db="EMBL/GenBank/DDBJ databases">
        <authorList>
            <person name="Magalhaes I.L.F."/>
            <person name="Oliveira U."/>
            <person name="Santos F.R."/>
            <person name="Vidigal T.H.D.A."/>
            <person name="Brescovit A.D."/>
            <person name="Santos A.J."/>
        </authorList>
    </citation>
    <scope>NUCLEOTIDE SEQUENCE</scope>
    <source>
        <tissue evidence="1">Shoot tissue taken approximately 20 cm above the soil surface</tissue>
    </source>
</reference>
<proteinExistence type="predicted"/>
<dbReference type="EMBL" id="GBRH01260815">
    <property type="protein sequence ID" value="JAD37080.1"/>
    <property type="molecule type" value="Transcribed_RNA"/>
</dbReference>
<sequence length="33" mass="3918">MEKHNLYHLNHKMAEKMRSQGCARTTTTVEQPF</sequence>
<dbReference type="AlphaFoldDB" id="A0A0A8ZK20"/>